<gene>
    <name evidence="8" type="primary">cmk</name>
    <name evidence="11" type="ORF">C1875_00915</name>
</gene>
<evidence type="ECO:0000256" key="3">
    <source>
        <dbReference type="ARBA" id="ARBA00022741"/>
    </source>
</evidence>
<dbReference type="GO" id="GO:0005829">
    <property type="term" value="C:cytosol"/>
    <property type="evidence" value="ECO:0007669"/>
    <property type="project" value="TreeGrafter"/>
</dbReference>
<dbReference type="InterPro" id="IPR027417">
    <property type="entry name" value="P-loop_NTPase"/>
</dbReference>
<comment type="subcellular location">
    <subcellularLocation>
        <location evidence="8">Cytoplasm</location>
    </subcellularLocation>
</comment>
<keyword evidence="4 8" id="KW-0418">Kinase</keyword>
<dbReference type="PANTHER" id="PTHR21299">
    <property type="entry name" value="CYTIDYLATE KINASE/PANTOATE-BETA-ALANINE LIGASE"/>
    <property type="match status" value="1"/>
</dbReference>
<evidence type="ECO:0000256" key="1">
    <source>
        <dbReference type="ARBA" id="ARBA00009427"/>
    </source>
</evidence>
<evidence type="ECO:0000256" key="9">
    <source>
        <dbReference type="SAM" id="MobiDB-lite"/>
    </source>
</evidence>
<comment type="caution">
    <text evidence="11">The sequence shown here is derived from an EMBL/GenBank/DDBJ whole genome shotgun (WGS) entry which is preliminary data.</text>
</comment>
<keyword evidence="5 8" id="KW-0067">ATP-binding</keyword>
<dbReference type="CDD" id="cd02020">
    <property type="entry name" value="CMPK"/>
    <property type="match status" value="1"/>
</dbReference>
<comment type="catalytic activity">
    <reaction evidence="6 8">
        <text>dCMP + ATP = dCDP + ADP</text>
        <dbReference type="Rhea" id="RHEA:25094"/>
        <dbReference type="ChEBI" id="CHEBI:30616"/>
        <dbReference type="ChEBI" id="CHEBI:57566"/>
        <dbReference type="ChEBI" id="CHEBI:58593"/>
        <dbReference type="ChEBI" id="CHEBI:456216"/>
        <dbReference type="EC" id="2.7.4.25"/>
    </reaction>
</comment>
<name>A0A369MNX7_EGGLN</name>
<dbReference type="Proteomes" id="UP000253970">
    <property type="component" value="Unassembled WGS sequence"/>
</dbReference>
<dbReference type="GO" id="GO:0006220">
    <property type="term" value="P:pyrimidine nucleotide metabolic process"/>
    <property type="evidence" value="ECO:0007669"/>
    <property type="project" value="UniProtKB-UniRule"/>
</dbReference>
<keyword evidence="3 8" id="KW-0547">Nucleotide-binding</keyword>
<comment type="similarity">
    <text evidence="1 8">Belongs to the cytidylate kinase family. Type 1 subfamily.</text>
</comment>
<dbReference type="GO" id="GO:0036431">
    <property type="term" value="F:dCMP kinase activity"/>
    <property type="evidence" value="ECO:0007669"/>
    <property type="project" value="InterPro"/>
</dbReference>
<reference evidence="11 12" key="1">
    <citation type="journal article" date="2018" name="Elife">
        <title>Discovery and characterization of a prevalent human gut bacterial enzyme sufficient for the inactivation of a family of plant toxins.</title>
        <authorList>
            <person name="Koppel N."/>
            <person name="Bisanz J.E."/>
            <person name="Pandelia M.E."/>
            <person name="Turnbaugh P.J."/>
            <person name="Balskus E.P."/>
        </authorList>
    </citation>
    <scope>NUCLEOTIDE SEQUENCE [LARGE SCALE GENOMIC DNA]</scope>
    <source>
        <strain evidence="11 12">W1 BHI 6</strain>
    </source>
</reference>
<accession>A0A369MNX7</accession>
<dbReference type="EMBL" id="PPTU01000001">
    <property type="protein sequence ID" value="RDB73442.1"/>
    <property type="molecule type" value="Genomic_DNA"/>
</dbReference>
<dbReference type="NCBIfam" id="TIGR00017">
    <property type="entry name" value="cmk"/>
    <property type="match status" value="1"/>
</dbReference>
<evidence type="ECO:0000256" key="7">
    <source>
        <dbReference type="ARBA" id="ARBA00048478"/>
    </source>
</evidence>
<dbReference type="GO" id="GO:0005524">
    <property type="term" value="F:ATP binding"/>
    <property type="evidence" value="ECO:0007669"/>
    <property type="project" value="UniProtKB-UniRule"/>
</dbReference>
<dbReference type="RefSeq" id="WP_114532422.1">
    <property type="nucleotide sequence ID" value="NZ_CACRTT010000009.1"/>
</dbReference>
<evidence type="ECO:0000256" key="4">
    <source>
        <dbReference type="ARBA" id="ARBA00022777"/>
    </source>
</evidence>
<proteinExistence type="inferred from homology"/>
<dbReference type="PANTHER" id="PTHR21299:SF2">
    <property type="entry name" value="CYTIDYLATE KINASE"/>
    <property type="match status" value="1"/>
</dbReference>
<dbReference type="EC" id="2.7.4.25" evidence="8"/>
<dbReference type="Gene3D" id="3.40.50.300">
    <property type="entry name" value="P-loop containing nucleotide triphosphate hydrolases"/>
    <property type="match status" value="1"/>
</dbReference>
<dbReference type="GO" id="GO:0015949">
    <property type="term" value="P:nucleobase-containing small molecule interconversion"/>
    <property type="evidence" value="ECO:0007669"/>
    <property type="project" value="TreeGrafter"/>
</dbReference>
<dbReference type="InterPro" id="IPR011994">
    <property type="entry name" value="Cytidylate_kinase_dom"/>
</dbReference>
<dbReference type="Pfam" id="PF02224">
    <property type="entry name" value="Cytidylate_kin"/>
    <property type="match status" value="1"/>
</dbReference>
<evidence type="ECO:0000259" key="10">
    <source>
        <dbReference type="Pfam" id="PF02224"/>
    </source>
</evidence>
<keyword evidence="8" id="KW-0963">Cytoplasm</keyword>
<organism evidence="11 12">
    <name type="scientific">Eggerthella lenta</name>
    <name type="common">Eubacterium lentum</name>
    <dbReference type="NCBI Taxonomy" id="84112"/>
    <lineage>
        <taxon>Bacteria</taxon>
        <taxon>Bacillati</taxon>
        <taxon>Actinomycetota</taxon>
        <taxon>Coriobacteriia</taxon>
        <taxon>Eggerthellales</taxon>
        <taxon>Eggerthellaceae</taxon>
        <taxon>Eggerthella</taxon>
    </lineage>
</organism>
<dbReference type="InterPro" id="IPR003136">
    <property type="entry name" value="Cytidylate_kin"/>
</dbReference>
<evidence type="ECO:0000313" key="12">
    <source>
        <dbReference type="Proteomes" id="UP000253970"/>
    </source>
</evidence>
<evidence type="ECO:0000313" key="11">
    <source>
        <dbReference type="EMBL" id="RDB73442.1"/>
    </source>
</evidence>
<feature type="region of interest" description="Disordered" evidence="9">
    <location>
        <begin position="227"/>
        <end position="275"/>
    </location>
</feature>
<evidence type="ECO:0000256" key="5">
    <source>
        <dbReference type="ARBA" id="ARBA00022840"/>
    </source>
</evidence>
<feature type="binding site" evidence="8">
    <location>
        <begin position="7"/>
        <end position="15"/>
    </location>
    <ligand>
        <name>ATP</name>
        <dbReference type="ChEBI" id="CHEBI:30616"/>
    </ligand>
</feature>
<evidence type="ECO:0000256" key="6">
    <source>
        <dbReference type="ARBA" id="ARBA00047615"/>
    </source>
</evidence>
<dbReference type="SUPFAM" id="SSF52540">
    <property type="entry name" value="P-loop containing nucleoside triphosphate hydrolases"/>
    <property type="match status" value="1"/>
</dbReference>
<feature type="domain" description="Cytidylate kinase" evidence="10">
    <location>
        <begin position="3"/>
        <end position="218"/>
    </location>
</feature>
<sequence length="275" mass="29240">MIIAIDGPSGAGKSTVAKAVARELGFSCLDTGAMYRAVAWRALQDGVPFDDDEALGRLARAHDIAFAHEEGEPVPRRVSIGGIDVTDAIRTAEIDRAVSPVSAAPSVRAALVEQQQRIGRAGDYVVEGRDIGTTVFPEAPVKVFLTASAEERAHRRVRQNVDRGVGSVDYDEVLTDIRRRDDQDSSRATSPLRPADDAVRLDSTGRYIEEVIEDICSLALRARERADAAASTSTRSAAAGGSLRTEVRGASASDSSSGTAETVADLMNDQEGSCR</sequence>
<keyword evidence="2 8" id="KW-0808">Transferase</keyword>
<comment type="catalytic activity">
    <reaction evidence="7 8">
        <text>CMP + ATP = CDP + ADP</text>
        <dbReference type="Rhea" id="RHEA:11600"/>
        <dbReference type="ChEBI" id="CHEBI:30616"/>
        <dbReference type="ChEBI" id="CHEBI:58069"/>
        <dbReference type="ChEBI" id="CHEBI:60377"/>
        <dbReference type="ChEBI" id="CHEBI:456216"/>
        <dbReference type="EC" id="2.7.4.25"/>
    </reaction>
</comment>
<protein>
    <recommendedName>
        <fullName evidence="8">Cytidylate kinase</fullName>
        <shortName evidence="8">CK</shortName>
        <ecNumber evidence="8">2.7.4.25</ecNumber>
    </recommendedName>
    <alternativeName>
        <fullName evidence="8">Cytidine monophosphate kinase</fullName>
        <shortName evidence="8">CMP kinase</shortName>
    </alternativeName>
</protein>
<dbReference type="AlphaFoldDB" id="A0A369MNX7"/>
<dbReference type="HAMAP" id="MF_00238">
    <property type="entry name" value="Cytidyl_kinase_type1"/>
    <property type="match status" value="1"/>
</dbReference>
<dbReference type="GO" id="GO:0036430">
    <property type="term" value="F:CMP kinase activity"/>
    <property type="evidence" value="ECO:0007669"/>
    <property type="project" value="RHEA"/>
</dbReference>
<feature type="compositionally biased region" description="Low complexity" evidence="9">
    <location>
        <begin position="228"/>
        <end position="258"/>
    </location>
</feature>
<evidence type="ECO:0000256" key="8">
    <source>
        <dbReference type="HAMAP-Rule" id="MF_00238"/>
    </source>
</evidence>
<evidence type="ECO:0000256" key="2">
    <source>
        <dbReference type="ARBA" id="ARBA00022679"/>
    </source>
</evidence>